<sequence length="101" mass="11586">MDWSLECFLLHRLIKMILRTLTKLDRERATALVIMLDWKGQIWNDLQHKLSVSSVVLGKAEEILKVGEMMKKNELKLLPGNLIAIKMTGTGQEKFCSERCG</sequence>
<dbReference type="AlphaFoldDB" id="A0A5J4TPS8"/>
<protein>
    <submittedName>
        <fullName evidence="1">Uncharacterized protein</fullName>
    </submittedName>
</protein>
<dbReference type="Proteomes" id="UP000324800">
    <property type="component" value="Unassembled WGS sequence"/>
</dbReference>
<gene>
    <name evidence="1" type="ORF">EZS28_044006</name>
</gene>
<organism evidence="1 2">
    <name type="scientific">Streblomastix strix</name>
    <dbReference type="NCBI Taxonomy" id="222440"/>
    <lineage>
        <taxon>Eukaryota</taxon>
        <taxon>Metamonada</taxon>
        <taxon>Preaxostyla</taxon>
        <taxon>Oxymonadida</taxon>
        <taxon>Streblomastigidae</taxon>
        <taxon>Streblomastix</taxon>
    </lineage>
</organism>
<accession>A0A5J4TPS8</accession>
<reference evidence="1 2" key="1">
    <citation type="submission" date="2019-03" db="EMBL/GenBank/DDBJ databases">
        <title>Single cell metagenomics reveals metabolic interactions within the superorganism composed of flagellate Streblomastix strix and complex community of Bacteroidetes bacteria on its surface.</title>
        <authorList>
            <person name="Treitli S.C."/>
            <person name="Kolisko M."/>
            <person name="Husnik F."/>
            <person name="Keeling P."/>
            <person name="Hampl V."/>
        </authorList>
    </citation>
    <scope>NUCLEOTIDE SEQUENCE [LARGE SCALE GENOMIC DNA]</scope>
    <source>
        <strain evidence="1">ST1C</strain>
    </source>
</reference>
<dbReference type="EMBL" id="SNRW01026902">
    <property type="protein sequence ID" value="KAA6360466.1"/>
    <property type="molecule type" value="Genomic_DNA"/>
</dbReference>
<evidence type="ECO:0000313" key="2">
    <source>
        <dbReference type="Proteomes" id="UP000324800"/>
    </source>
</evidence>
<proteinExistence type="predicted"/>
<comment type="caution">
    <text evidence="1">The sequence shown here is derived from an EMBL/GenBank/DDBJ whole genome shotgun (WGS) entry which is preliminary data.</text>
</comment>
<name>A0A5J4TPS8_9EUKA</name>
<evidence type="ECO:0000313" key="1">
    <source>
        <dbReference type="EMBL" id="KAA6360466.1"/>
    </source>
</evidence>